<dbReference type="Gene3D" id="3.30.160.60">
    <property type="entry name" value="Classic Zinc Finger"/>
    <property type="match status" value="2"/>
</dbReference>
<comment type="subcellular location">
    <subcellularLocation>
        <location evidence="1">Nucleus</location>
    </subcellularLocation>
</comment>
<dbReference type="PANTHER" id="PTHR23226:SF416">
    <property type="entry name" value="FI01424P"/>
    <property type="match status" value="1"/>
</dbReference>
<evidence type="ECO:0000256" key="1">
    <source>
        <dbReference type="ARBA" id="ARBA00004123"/>
    </source>
</evidence>
<comment type="caution">
    <text evidence="11">The sequence shown here is derived from an EMBL/GenBank/DDBJ whole genome shotgun (WGS) entry which is preliminary data.</text>
</comment>
<dbReference type="PANTHER" id="PTHR23226">
    <property type="entry name" value="ZINC FINGER AND SCAN DOMAIN-CONTAINING"/>
    <property type="match status" value="1"/>
</dbReference>
<dbReference type="FunFam" id="3.30.160.60:FF:000053">
    <property type="entry name" value="zinc finger protein 182 isoform X1"/>
    <property type="match status" value="1"/>
</dbReference>
<accession>A0A7L1FHD3</accession>
<dbReference type="GO" id="GO:0005634">
    <property type="term" value="C:nucleus"/>
    <property type="evidence" value="ECO:0007669"/>
    <property type="project" value="UniProtKB-SubCell"/>
</dbReference>
<dbReference type="GO" id="GO:0008270">
    <property type="term" value="F:zinc ion binding"/>
    <property type="evidence" value="ECO:0007669"/>
    <property type="project" value="UniProtKB-KW"/>
</dbReference>
<protein>
    <submittedName>
        <fullName evidence="11">ZN543 protein</fullName>
    </submittedName>
</protein>
<dbReference type="GO" id="GO:0000981">
    <property type="term" value="F:DNA-binding transcription factor activity, RNA polymerase II-specific"/>
    <property type="evidence" value="ECO:0007669"/>
    <property type="project" value="TreeGrafter"/>
</dbReference>
<dbReference type="PROSITE" id="PS50157">
    <property type="entry name" value="ZINC_FINGER_C2H2_2"/>
    <property type="match status" value="2"/>
</dbReference>
<dbReference type="SUPFAM" id="SSF57667">
    <property type="entry name" value="beta-beta-alpha zinc fingers"/>
    <property type="match status" value="1"/>
</dbReference>
<dbReference type="AlphaFoldDB" id="A0A7L1FHD3"/>
<dbReference type="SMART" id="SM00355">
    <property type="entry name" value="ZnF_C2H2"/>
    <property type="match status" value="2"/>
</dbReference>
<feature type="non-terminal residue" evidence="11">
    <location>
        <position position="1"/>
    </location>
</feature>
<dbReference type="InterPro" id="IPR036236">
    <property type="entry name" value="Znf_C2H2_sf"/>
</dbReference>
<evidence type="ECO:0000256" key="9">
    <source>
        <dbReference type="PROSITE-ProRule" id="PRU00042"/>
    </source>
</evidence>
<dbReference type="Proteomes" id="UP000538515">
    <property type="component" value="Unassembled WGS sequence"/>
</dbReference>
<keyword evidence="6" id="KW-0862">Zinc</keyword>
<evidence type="ECO:0000256" key="6">
    <source>
        <dbReference type="ARBA" id="ARBA00022833"/>
    </source>
</evidence>
<keyword evidence="5 9" id="KW-0863">Zinc-finger</keyword>
<keyword evidence="7" id="KW-0238">DNA-binding</keyword>
<evidence type="ECO:0000256" key="7">
    <source>
        <dbReference type="ARBA" id="ARBA00023125"/>
    </source>
</evidence>
<proteinExistence type="inferred from homology"/>
<keyword evidence="12" id="KW-1185">Reference proteome</keyword>
<dbReference type="InterPro" id="IPR013087">
    <property type="entry name" value="Znf_C2H2_type"/>
</dbReference>
<reference evidence="11 12" key="1">
    <citation type="submission" date="2019-09" db="EMBL/GenBank/DDBJ databases">
        <title>Bird 10,000 Genomes (B10K) Project - Family phase.</title>
        <authorList>
            <person name="Zhang G."/>
        </authorList>
    </citation>
    <scope>NUCLEOTIDE SEQUENCE [LARGE SCALE GENOMIC DNA]</scope>
    <source>
        <strain evidence="11">B10K-DU-002-19</strain>
        <tissue evidence="11">Muscle</tissue>
    </source>
</reference>
<feature type="non-terminal residue" evidence="11">
    <location>
        <position position="69"/>
    </location>
</feature>
<name>A0A7L1FHD3_SYLBO</name>
<dbReference type="EMBL" id="VXBG01009480">
    <property type="protein sequence ID" value="NXN00386.1"/>
    <property type="molecule type" value="Genomic_DNA"/>
</dbReference>
<organism evidence="11 12">
    <name type="scientific">Sylvia borin</name>
    <name type="common">Garden warbler</name>
    <dbReference type="NCBI Taxonomy" id="73324"/>
    <lineage>
        <taxon>Eukaryota</taxon>
        <taxon>Metazoa</taxon>
        <taxon>Chordata</taxon>
        <taxon>Craniata</taxon>
        <taxon>Vertebrata</taxon>
        <taxon>Euteleostomi</taxon>
        <taxon>Archelosauria</taxon>
        <taxon>Archosauria</taxon>
        <taxon>Dinosauria</taxon>
        <taxon>Saurischia</taxon>
        <taxon>Theropoda</taxon>
        <taxon>Coelurosauria</taxon>
        <taxon>Aves</taxon>
        <taxon>Neognathae</taxon>
        <taxon>Neoaves</taxon>
        <taxon>Telluraves</taxon>
        <taxon>Australaves</taxon>
        <taxon>Passeriformes</taxon>
        <taxon>Sylvioidea</taxon>
        <taxon>Sylviidae</taxon>
        <taxon>Sylviinae</taxon>
        <taxon>Sylvia</taxon>
    </lineage>
</organism>
<keyword evidence="4" id="KW-0677">Repeat</keyword>
<dbReference type="FunFam" id="3.30.160.60:FF:000624">
    <property type="entry name" value="zinc finger protein 697"/>
    <property type="match status" value="1"/>
</dbReference>
<evidence type="ECO:0000256" key="3">
    <source>
        <dbReference type="ARBA" id="ARBA00022723"/>
    </source>
</evidence>
<feature type="domain" description="C2H2-type" evidence="10">
    <location>
        <begin position="36"/>
        <end position="63"/>
    </location>
</feature>
<dbReference type="GO" id="GO:0000978">
    <property type="term" value="F:RNA polymerase II cis-regulatory region sequence-specific DNA binding"/>
    <property type="evidence" value="ECO:0007669"/>
    <property type="project" value="TreeGrafter"/>
</dbReference>
<feature type="domain" description="C2H2-type" evidence="10">
    <location>
        <begin position="8"/>
        <end position="35"/>
    </location>
</feature>
<gene>
    <name evidence="11" type="primary">Znf543</name>
    <name evidence="11" type="ORF">SYLBOR_R15014</name>
</gene>
<dbReference type="PROSITE" id="PS00028">
    <property type="entry name" value="ZINC_FINGER_C2H2_1"/>
    <property type="match status" value="1"/>
</dbReference>
<keyword evidence="3" id="KW-0479">Metal-binding</keyword>
<dbReference type="Pfam" id="PF00096">
    <property type="entry name" value="zf-C2H2"/>
    <property type="match status" value="2"/>
</dbReference>
<evidence type="ECO:0000256" key="4">
    <source>
        <dbReference type="ARBA" id="ARBA00022737"/>
    </source>
</evidence>
<comment type="similarity">
    <text evidence="2">Belongs to the krueppel C2H2-type zinc-finger protein family.</text>
</comment>
<evidence type="ECO:0000256" key="5">
    <source>
        <dbReference type="ARBA" id="ARBA00022771"/>
    </source>
</evidence>
<evidence type="ECO:0000259" key="10">
    <source>
        <dbReference type="PROSITE" id="PS50157"/>
    </source>
</evidence>
<evidence type="ECO:0000313" key="12">
    <source>
        <dbReference type="Proteomes" id="UP000538515"/>
    </source>
</evidence>
<evidence type="ECO:0000256" key="2">
    <source>
        <dbReference type="ARBA" id="ARBA00006991"/>
    </source>
</evidence>
<evidence type="ECO:0000313" key="11">
    <source>
        <dbReference type="EMBL" id="NXN00386.1"/>
    </source>
</evidence>
<evidence type="ECO:0000256" key="8">
    <source>
        <dbReference type="ARBA" id="ARBA00023242"/>
    </source>
</evidence>
<keyword evidence="8" id="KW-0539">Nucleus</keyword>
<sequence length="69" mass="7913">IHTRERPYECLVCGKSLSRSSHFNRYQWNHWSGKPCECPDCGKSFVSCSNLTLHQRTHIGQSPGDPHSQ</sequence>